<evidence type="ECO:0000313" key="3">
    <source>
        <dbReference type="EMBL" id="VEU23732.1"/>
    </source>
</evidence>
<dbReference type="PANTHER" id="PTHR28174:SF1">
    <property type="entry name" value="LARGE RIBOSOMAL SUBUNIT PROTEIN BL31M"/>
    <property type="match status" value="1"/>
</dbReference>
<protein>
    <submittedName>
        <fullName evidence="3">DEKNAAC105053</fullName>
    </submittedName>
</protein>
<keyword evidence="4" id="KW-1185">Reference proteome</keyword>
<organism evidence="3 4">
    <name type="scientific">Brettanomyces naardenensis</name>
    <name type="common">Yeast</name>
    <dbReference type="NCBI Taxonomy" id="13370"/>
    <lineage>
        <taxon>Eukaryota</taxon>
        <taxon>Fungi</taxon>
        <taxon>Dikarya</taxon>
        <taxon>Ascomycota</taxon>
        <taxon>Saccharomycotina</taxon>
        <taxon>Pichiomycetes</taxon>
        <taxon>Pichiales</taxon>
        <taxon>Pichiaceae</taxon>
        <taxon>Brettanomyces</taxon>
    </lineage>
</organism>
<accession>A0A448YS41</accession>
<dbReference type="Gene3D" id="6.20.130.10">
    <property type="match status" value="1"/>
</dbReference>
<dbReference type="EMBL" id="CAACVR010000056">
    <property type="protein sequence ID" value="VEU23732.1"/>
    <property type="molecule type" value="Genomic_DNA"/>
</dbReference>
<dbReference type="Pfam" id="PF21492">
    <property type="entry name" value="bL31_N"/>
    <property type="match status" value="1"/>
</dbReference>
<feature type="compositionally biased region" description="Basic and acidic residues" evidence="1">
    <location>
        <begin position="117"/>
        <end position="138"/>
    </location>
</feature>
<dbReference type="InParanoid" id="A0A448YS41"/>
<name>A0A448YS41_BRENA</name>
<evidence type="ECO:0000313" key="4">
    <source>
        <dbReference type="Proteomes" id="UP000290900"/>
    </source>
</evidence>
<dbReference type="FunCoup" id="A0A448YS41">
    <property type="interactions" value="173"/>
</dbReference>
<dbReference type="STRING" id="13370.A0A448YS41"/>
<dbReference type="Proteomes" id="UP000290900">
    <property type="component" value="Unassembled WGS sequence"/>
</dbReference>
<dbReference type="InterPro" id="IPR034600">
    <property type="entry name" value="Ribosomal_bL31m"/>
</dbReference>
<proteinExistence type="predicted"/>
<feature type="region of interest" description="Disordered" evidence="1">
    <location>
        <begin position="169"/>
        <end position="192"/>
    </location>
</feature>
<feature type="region of interest" description="Disordered" evidence="1">
    <location>
        <begin position="117"/>
        <end position="152"/>
    </location>
</feature>
<dbReference type="PANTHER" id="PTHR28174">
    <property type="entry name" value="54S RIBOSOMAL PROTEIN L36, MITOCHONDRIAL"/>
    <property type="match status" value="1"/>
</dbReference>
<evidence type="ECO:0000259" key="2">
    <source>
        <dbReference type="Pfam" id="PF21492"/>
    </source>
</evidence>
<feature type="domain" description="Ribosomal protein bL31m N-terminal" evidence="2">
    <location>
        <begin position="29"/>
        <end position="88"/>
    </location>
</feature>
<dbReference type="GO" id="GO:0005762">
    <property type="term" value="C:mitochondrial large ribosomal subunit"/>
    <property type="evidence" value="ECO:0007669"/>
    <property type="project" value="InterPro"/>
</dbReference>
<dbReference type="AlphaFoldDB" id="A0A448YS41"/>
<evidence type="ECO:0000256" key="1">
    <source>
        <dbReference type="SAM" id="MobiDB-lite"/>
    </source>
</evidence>
<dbReference type="OrthoDB" id="5587740at2759"/>
<reference evidence="3 4" key="1">
    <citation type="submission" date="2018-12" db="EMBL/GenBank/DDBJ databases">
        <authorList>
            <person name="Tiukova I."/>
            <person name="Dainat J."/>
        </authorList>
    </citation>
    <scope>NUCLEOTIDE SEQUENCE [LARGE SCALE GENOMIC DNA]</scope>
</reference>
<dbReference type="InterPro" id="IPR048874">
    <property type="entry name" value="Ribosomal_bL31m_N"/>
</dbReference>
<dbReference type="GO" id="GO:0003735">
    <property type="term" value="F:structural constituent of ribosome"/>
    <property type="evidence" value="ECO:0007669"/>
    <property type="project" value="InterPro"/>
</dbReference>
<dbReference type="GO" id="GO:0032543">
    <property type="term" value="P:mitochondrial translation"/>
    <property type="evidence" value="ECO:0007669"/>
    <property type="project" value="InterPro"/>
</dbReference>
<gene>
    <name evidence="3" type="ORF">BRENAR_LOCUS4461</name>
</gene>
<sequence>MFSRITVNSSCLRSSRSYATGPIKILSALPERPVKKIRIGKARPAIYYKFDTLVELSDGSVIRRRSQFPKDELRMITDQRNNPIWNASKPDISLLDAEAKGKLSKFKSKFAAFEDSGKTDEELETERKKVEQERKVRLETGTAPKKTKKDHDDWLDILESNYTEQKLGGNVAQKVRTKKKKSSDAAVKATKK</sequence>